<evidence type="ECO:0000313" key="2">
    <source>
        <dbReference type="Proteomes" id="UP000606003"/>
    </source>
</evidence>
<name>A0ABR8JYA7_9BACT</name>
<protein>
    <recommendedName>
        <fullName evidence="3">Peptidase A2 domain-containing protein</fullName>
    </recommendedName>
</protein>
<comment type="caution">
    <text evidence="1">The sequence shown here is derived from an EMBL/GenBank/DDBJ whole genome shotgun (WGS) entry which is preliminary data.</text>
</comment>
<organism evidence="1 2">
    <name type="scientific">Hymenobacter armeniacus</name>
    <dbReference type="NCBI Taxonomy" id="2771358"/>
    <lineage>
        <taxon>Bacteria</taxon>
        <taxon>Pseudomonadati</taxon>
        <taxon>Bacteroidota</taxon>
        <taxon>Cytophagia</taxon>
        <taxon>Cytophagales</taxon>
        <taxon>Hymenobacteraceae</taxon>
        <taxon>Hymenobacter</taxon>
    </lineage>
</organism>
<dbReference type="Proteomes" id="UP000606003">
    <property type="component" value="Unassembled WGS sequence"/>
</dbReference>
<dbReference type="RefSeq" id="WP_190926918.1">
    <property type="nucleotide sequence ID" value="NZ_JACXAC010000005.1"/>
</dbReference>
<dbReference type="EMBL" id="JACXAC010000005">
    <property type="protein sequence ID" value="MBD2723828.1"/>
    <property type="molecule type" value="Genomic_DNA"/>
</dbReference>
<sequence length="325" mass="34993">MKPIFKILLAVLALFVLSSIGGYFYFRQQFLPPANQLVVSGLPAATPFAWLADTAAGRAMPHAAVLVPVRLPNCPRTCYLQFDTGAPYSVLYARPLAALQARYPALRSALALHGDTLRDFRFGLGQSQVRAHWVKTRNLGAAALPADTLAPFIIGTLGGDVLEGRALVLDYARQRFSLLPAVPDSLAQRTDFVPLAFDSRRPVFTAGLQGEPRKLFFDTGTSAFALLTSEGEWQKLARPGAPVRTQATSSWGRPLMSYTAPTAAAVQLGTATLPLGTVSHMTGTSFTQNLLMRFSGMGGMLGNEPFSQRAVVLDVQGGRFGLVRP</sequence>
<accession>A0ABR8JYA7</accession>
<evidence type="ECO:0000313" key="1">
    <source>
        <dbReference type="EMBL" id="MBD2723828.1"/>
    </source>
</evidence>
<keyword evidence="2" id="KW-1185">Reference proteome</keyword>
<proteinExistence type="predicted"/>
<gene>
    <name evidence="1" type="ORF">IC234_16995</name>
</gene>
<evidence type="ECO:0008006" key="3">
    <source>
        <dbReference type="Google" id="ProtNLM"/>
    </source>
</evidence>
<reference evidence="1 2" key="1">
    <citation type="submission" date="2020-09" db="EMBL/GenBank/DDBJ databases">
        <authorList>
            <person name="Kim M.K."/>
        </authorList>
    </citation>
    <scope>NUCLEOTIDE SEQUENCE [LARGE SCALE GENOMIC DNA]</scope>
    <source>
        <strain evidence="1 2">BT189</strain>
    </source>
</reference>